<sequence length="173" mass="19865">MFEVDDLIMYGGTGVCKVEAITKPEFEDPDEDRLYYVLQPLYQSGTIYAPIDNDKVFMRPVISEDEANDLIDIMPEVHTEIYKSSSIQQLSKHYQSVIDTHKCVDLIKLTKSIHKKKVDAMKQNRHLGQIDKKFLKRAEDLLFGEIAAALHMSMDEVSDYIGSRINSVYEEAE</sequence>
<dbReference type="Gene3D" id="2.40.10.170">
    <property type="match status" value="1"/>
</dbReference>
<comment type="caution">
    <text evidence="2">The sequence shown here is derived from an EMBL/GenBank/DDBJ whole genome shotgun (WGS) entry which is preliminary data.</text>
</comment>
<dbReference type="InterPro" id="IPR003711">
    <property type="entry name" value="CarD-like/TRCF_RID"/>
</dbReference>
<dbReference type="OrthoDB" id="9786074at2"/>
<dbReference type="EMBL" id="SNXO01000021">
    <property type="protein sequence ID" value="TDP54577.1"/>
    <property type="molecule type" value="Genomic_DNA"/>
</dbReference>
<dbReference type="RefSeq" id="WP_133528642.1">
    <property type="nucleotide sequence ID" value="NZ_CALCQM010000068.1"/>
</dbReference>
<dbReference type="Gene3D" id="1.20.58.1290">
    <property type="entry name" value="CarD-like, C-terminal domain"/>
    <property type="match status" value="1"/>
</dbReference>
<name>A0A4R6Q0R8_9FIRM</name>
<evidence type="ECO:0000313" key="3">
    <source>
        <dbReference type="Proteomes" id="UP000295500"/>
    </source>
</evidence>
<dbReference type="AlphaFoldDB" id="A0A4R6Q0R8"/>
<proteinExistence type="predicted"/>
<feature type="domain" description="CarD-like/TRCF RNAP-interacting" evidence="1">
    <location>
        <begin position="1"/>
        <end position="114"/>
    </location>
</feature>
<organism evidence="2 3">
    <name type="scientific">Aminicella lysinilytica</name>
    <dbReference type="NCBI Taxonomy" id="433323"/>
    <lineage>
        <taxon>Bacteria</taxon>
        <taxon>Bacillati</taxon>
        <taxon>Bacillota</taxon>
        <taxon>Clostridia</taxon>
        <taxon>Peptostreptococcales</taxon>
        <taxon>Anaerovoracaceae</taxon>
        <taxon>Aminicella</taxon>
    </lineage>
</organism>
<dbReference type="Pfam" id="PF02559">
    <property type="entry name" value="CarD_TRCF_RID"/>
    <property type="match status" value="1"/>
</dbReference>
<dbReference type="SMART" id="SM01058">
    <property type="entry name" value="CarD_TRCF"/>
    <property type="match status" value="1"/>
</dbReference>
<dbReference type="InterPro" id="IPR042215">
    <property type="entry name" value="CarD-like_C"/>
</dbReference>
<dbReference type="Proteomes" id="UP000295500">
    <property type="component" value="Unassembled WGS sequence"/>
</dbReference>
<protein>
    <submittedName>
        <fullName evidence="2">CarD family transcriptional regulator</fullName>
    </submittedName>
</protein>
<accession>A0A4R6Q0R8</accession>
<keyword evidence="3" id="KW-1185">Reference proteome</keyword>
<evidence type="ECO:0000259" key="1">
    <source>
        <dbReference type="SMART" id="SM01058"/>
    </source>
</evidence>
<reference evidence="2 3" key="1">
    <citation type="submission" date="2019-03" db="EMBL/GenBank/DDBJ databases">
        <title>Genomic Encyclopedia of Type Strains, Phase IV (KMG-IV): sequencing the most valuable type-strain genomes for metagenomic binning, comparative biology and taxonomic classification.</title>
        <authorList>
            <person name="Goeker M."/>
        </authorList>
    </citation>
    <scope>NUCLEOTIDE SEQUENCE [LARGE SCALE GENOMIC DNA]</scope>
    <source>
        <strain evidence="2 3">DSM 28287</strain>
    </source>
</reference>
<gene>
    <name evidence="2" type="ORF">EV211_12129</name>
</gene>
<evidence type="ECO:0000313" key="2">
    <source>
        <dbReference type="EMBL" id="TDP54577.1"/>
    </source>
</evidence>